<dbReference type="OrthoDB" id="4823926at2"/>
<dbReference type="PROSITE" id="PS51257">
    <property type="entry name" value="PROKAR_LIPOPROTEIN"/>
    <property type="match status" value="1"/>
</dbReference>
<comment type="caution">
    <text evidence="2">The sequence shown here is derived from an EMBL/GenBank/DDBJ whole genome shotgun (WGS) entry which is preliminary data.</text>
</comment>
<evidence type="ECO:0000313" key="3">
    <source>
        <dbReference type="Proteomes" id="UP000321225"/>
    </source>
</evidence>
<dbReference type="Proteomes" id="UP000321225">
    <property type="component" value="Unassembled WGS sequence"/>
</dbReference>
<keyword evidence="1" id="KW-0732">Signal</keyword>
<gene>
    <name evidence="2" type="ORF">MAE01_28440</name>
</gene>
<feature type="signal peptide" evidence="1">
    <location>
        <begin position="1"/>
        <end position="23"/>
    </location>
</feature>
<evidence type="ECO:0008006" key="4">
    <source>
        <dbReference type="Google" id="ProtNLM"/>
    </source>
</evidence>
<keyword evidence="3" id="KW-1185">Reference proteome</keyword>
<dbReference type="RefSeq" id="WP_147040510.1">
    <property type="nucleotide sequence ID" value="NZ_BJUW01000017.1"/>
</dbReference>
<organism evidence="2 3">
    <name type="scientific">Microbacterium aerolatum</name>
    <dbReference type="NCBI Taxonomy" id="153731"/>
    <lineage>
        <taxon>Bacteria</taxon>
        <taxon>Bacillati</taxon>
        <taxon>Actinomycetota</taxon>
        <taxon>Actinomycetes</taxon>
        <taxon>Micrococcales</taxon>
        <taxon>Microbacteriaceae</taxon>
        <taxon>Microbacterium</taxon>
    </lineage>
</organism>
<evidence type="ECO:0000256" key="1">
    <source>
        <dbReference type="SAM" id="SignalP"/>
    </source>
</evidence>
<sequence length="169" mass="17588">MTIPRPRLAAVALIALTIMLAGCVPRGDDAASSPSPTPTPTAACPEIEGVDLPPGCAPYDPDAAMAENDRYRERMDVDEDTRQDNALLIAPLTEAFEELRARGEITVDAVGDTLHDAGLEGPQVRDDYGSILFGVAGPTGGCLFGEVSADVVSVEMGGYILDGGCLPSQ</sequence>
<name>A0A511AHP9_9MICO</name>
<evidence type="ECO:0000313" key="2">
    <source>
        <dbReference type="EMBL" id="GEK87668.1"/>
    </source>
</evidence>
<dbReference type="AlphaFoldDB" id="A0A511AHP9"/>
<feature type="chain" id="PRO_5039224070" description="Lipoprotein" evidence="1">
    <location>
        <begin position="24"/>
        <end position="169"/>
    </location>
</feature>
<proteinExistence type="predicted"/>
<dbReference type="EMBL" id="BJUW01000017">
    <property type="protein sequence ID" value="GEK87668.1"/>
    <property type="molecule type" value="Genomic_DNA"/>
</dbReference>
<reference evidence="2 3" key="1">
    <citation type="submission" date="2019-07" db="EMBL/GenBank/DDBJ databases">
        <title>Whole genome shotgun sequence of Microbacterium aerolatum NBRC 103071.</title>
        <authorList>
            <person name="Hosoyama A."/>
            <person name="Uohara A."/>
            <person name="Ohji S."/>
            <person name="Ichikawa N."/>
        </authorList>
    </citation>
    <scope>NUCLEOTIDE SEQUENCE [LARGE SCALE GENOMIC DNA]</scope>
    <source>
        <strain evidence="2 3">NBRC 103071</strain>
    </source>
</reference>
<protein>
    <recommendedName>
        <fullName evidence="4">Lipoprotein</fullName>
    </recommendedName>
</protein>
<accession>A0A511AHP9</accession>